<dbReference type="EC" id="3.1.1.29" evidence="1"/>
<dbReference type="SUPFAM" id="SSF102462">
    <property type="entry name" value="Peptidyl-tRNA hydrolase II"/>
    <property type="match status" value="1"/>
</dbReference>
<evidence type="ECO:0000313" key="4">
    <source>
        <dbReference type="EMBL" id="OQO92268.1"/>
    </source>
</evidence>
<dbReference type="RefSeq" id="WP_081191362.1">
    <property type="nucleotide sequence ID" value="NZ_MWIH01000005.1"/>
</dbReference>
<dbReference type="AlphaFoldDB" id="A0A1V9A5E5"/>
<evidence type="ECO:0000256" key="1">
    <source>
        <dbReference type="ARBA" id="ARBA00013260"/>
    </source>
</evidence>
<comment type="catalytic activity">
    <reaction evidence="3">
        <text>an N-acyl-L-alpha-aminoacyl-tRNA + H2O = an N-acyl-L-amino acid + a tRNA + H(+)</text>
        <dbReference type="Rhea" id="RHEA:54448"/>
        <dbReference type="Rhea" id="RHEA-COMP:10123"/>
        <dbReference type="Rhea" id="RHEA-COMP:13883"/>
        <dbReference type="ChEBI" id="CHEBI:15377"/>
        <dbReference type="ChEBI" id="CHEBI:15378"/>
        <dbReference type="ChEBI" id="CHEBI:59874"/>
        <dbReference type="ChEBI" id="CHEBI:78442"/>
        <dbReference type="ChEBI" id="CHEBI:138191"/>
        <dbReference type="EC" id="3.1.1.29"/>
    </reaction>
</comment>
<accession>A0A1V9A5E5</accession>
<evidence type="ECO:0000256" key="2">
    <source>
        <dbReference type="ARBA" id="ARBA00022801"/>
    </source>
</evidence>
<organism evidence="4 5">
    <name type="scientific">Saccharomonospora piscinae</name>
    <dbReference type="NCBI Taxonomy" id="687388"/>
    <lineage>
        <taxon>Bacteria</taxon>
        <taxon>Bacillati</taxon>
        <taxon>Actinomycetota</taxon>
        <taxon>Actinomycetes</taxon>
        <taxon>Pseudonocardiales</taxon>
        <taxon>Pseudonocardiaceae</taxon>
        <taxon>Saccharomonospora</taxon>
    </lineage>
</organism>
<dbReference type="EMBL" id="MWIH01000005">
    <property type="protein sequence ID" value="OQO92268.1"/>
    <property type="molecule type" value="Genomic_DNA"/>
</dbReference>
<sequence length="263" mass="28093">MTAPEEPGEPVLAPVAARYAWWLGLPAERTADRDVPPERVWAMPVVLRLERANPPSRTALLEAAASAAVAVCLDERAQPGGAWYEPVHTWTSGHIRKVARRARGAHWEAVRELPGVTTEVAGAEVRALVPCPVGELPREVARLQISGSDLPADEPGAAPAEWPLLLLNPDVALSAGKAAAQVGHATMLLAALLDPAGLAAWAAHDYRCAVRVADRRQWEEGLAALAQPHRAWGEHGLVAVRDAGFTEVDPGTVTVLARRPSSW</sequence>
<dbReference type="Pfam" id="PF01981">
    <property type="entry name" value="PTH2"/>
    <property type="match status" value="1"/>
</dbReference>
<keyword evidence="2 4" id="KW-0378">Hydrolase</keyword>
<reference evidence="4 5" key="1">
    <citation type="submission" date="2017-02" db="EMBL/GenBank/DDBJ databases">
        <title>Draft genome of Saccharomonospora sp. 154.</title>
        <authorList>
            <person name="Alonso-Carmona G.S."/>
            <person name="De La Haba R."/>
            <person name="Vera-Gargallo B."/>
            <person name="Sandoval-Trujillo A.H."/>
            <person name="Ramirez-Duran N."/>
            <person name="Ventosa A."/>
        </authorList>
    </citation>
    <scope>NUCLEOTIDE SEQUENCE [LARGE SCALE GENOMIC DNA]</scope>
    <source>
        <strain evidence="4 5">LRS4.154</strain>
    </source>
</reference>
<keyword evidence="5" id="KW-1185">Reference proteome</keyword>
<dbReference type="GO" id="GO:0004045">
    <property type="term" value="F:peptidyl-tRNA hydrolase activity"/>
    <property type="evidence" value="ECO:0007669"/>
    <property type="project" value="UniProtKB-EC"/>
</dbReference>
<evidence type="ECO:0000256" key="3">
    <source>
        <dbReference type="ARBA" id="ARBA00048707"/>
    </source>
</evidence>
<comment type="caution">
    <text evidence="4">The sequence shown here is derived from an EMBL/GenBank/DDBJ whole genome shotgun (WGS) entry which is preliminary data.</text>
</comment>
<name>A0A1V9A5E5_SACPI</name>
<evidence type="ECO:0000313" key="5">
    <source>
        <dbReference type="Proteomes" id="UP000192591"/>
    </source>
</evidence>
<dbReference type="Gene3D" id="3.40.1490.10">
    <property type="entry name" value="Bit1"/>
    <property type="match status" value="1"/>
</dbReference>
<dbReference type="Proteomes" id="UP000192591">
    <property type="component" value="Unassembled WGS sequence"/>
</dbReference>
<gene>
    <name evidence="4" type="ORF">B1813_08555</name>
</gene>
<dbReference type="InterPro" id="IPR023476">
    <property type="entry name" value="Pep_tRNA_hydro_II_dom_sf"/>
</dbReference>
<proteinExistence type="predicted"/>
<dbReference type="STRING" id="1962155.B1813_08555"/>
<protein>
    <recommendedName>
        <fullName evidence="1">peptidyl-tRNA hydrolase</fullName>
        <ecNumber evidence="1">3.1.1.29</ecNumber>
    </recommendedName>
</protein>
<dbReference type="InterPro" id="IPR002833">
    <property type="entry name" value="PTH2"/>
</dbReference>